<keyword evidence="1" id="KW-0812">Transmembrane</keyword>
<comment type="caution">
    <text evidence="2">The sequence shown here is derived from an EMBL/GenBank/DDBJ whole genome shotgun (WGS) entry which is preliminary data.</text>
</comment>
<dbReference type="AlphaFoldDB" id="A0A8J6HXB4"/>
<evidence type="ECO:0000313" key="2">
    <source>
        <dbReference type="EMBL" id="MBA2133122.1"/>
    </source>
</evidence>
<proteinExistence type="predicted"/>
<keyword evidence="1" id="KW-1133">Transmembrane helix</keyword>
<evidence type="ECO:0000313" key="3">
    <source>
        <dbReference type="Proteomes" id="UP000657177"/>
    </source>
</evidence>
<protein>
    <recommendedName>
        <fullName evidence="4">Cell wall-active antibiotics response LiaF-like C-terminal domain-containing protein</fullName>
    </recommendedName>
</protein>
<feature type="transmembrane region" description="Helical" evidence="1">
    <location>
        <begin position="7"/>
        <end position="29"/>
    </location>
</feature>
<sequence length="176" mass="19674">MRVSMSLNGVFWGVFLIILGLFAVFKTVFHINVSLFRIGFALLLIYIGLSMLFNGSPWRGEKNTVLFDNRDFVLDKQGEYNVIFGRGLLDLTTLPSQPQGQRITVNVVFGEGVLKMKRDMPLTIKVNAAFSGVRLPDGNQITMGEYTYRAGEPTENSGRILVEVNVVFGSLAFKEE</sequence>
<evidence type="ECO:0000256" key="1">
    <source>
        <dbReference type="SAM" id="Phobius"/>
    </source>
</evidence>
<organism evidence="2 3">
    <name type="scientific">Capillibacterium thermochitinicola</name>
    <dbReference type="NCBI Taxonomy" id="2699427"/>
    <lineage>
        <taxon>Bacteria</taxon>
        <taxon>Bacillati</taxon>
        <taxon>Bacillota</taxon>
        <taxon>Capillibacterium</taxon>
    </lineage>
</organism>
<accession>A0A8J6HXB4</accession>
<keyword evidence="3" id="KW-1185">Reference proteome</keyword>
<name>A0A8J6HXB4_9FIRM</name>
<keyword evidence="1" id="KW-0472">Membrane</keyword>
<dbReference type="EMBL" id="JAAKDE010000012">
    <property type="protein sequence ID" value="MBA2133122.1"/>
    <property type="molecule type" value="Genomic_DNA"/>
</dbReference>
<gene>
    <name evidence="2" type="ORF">G5B42_06145</name>
</gene>
<dbReference type="RefSeq" id="WP_181339577.1">
    <property type="nucleotide sequence ID" value="NZ_JAAKDE010000012.1"/>
</dbReference>
<evidence type="ECO:0008006" key="4">
    <source>
        <dbReference type="Google" id="ProtNLM"/>
    </source>
</evidence>
<reference evidence="2" key="1">
    <citation type="submission" date="2020-06" db="EMBL/GenBank/DDBJ databases">
        <title>Novel chitinolytic bacterium.</title>
        <authorList>
            <person name="Ungkulpasvich U."/>
            <person name="Kosugi A."/>
            <person name="Uke A."/>
        </authorList>
    </citation>
    <scope>NUCLEOTIDE SEQUENCE</scope>
    <source>
        <strain evidence="2">UUS1-1</strain>
    </source>
</reference>
<dbReference type="Proteomes" id="UP000657177">
    <property type="component" value="Unassembled WGS sequence"/>
</dbReference>
<feature type="transmembrane region" description="Helical" evidence="1">
    <location>
        <begin position="35"/>
        <end position="53"/>
    </location>
</feature>